<dbReference type="Pfam" id="PF16859">
    <property type="entry name" value="TetR_C_11"/>
    <property type="match status" value="1"/>
</dbReference>
<dbReference type="SUPFAM" id="SSF46689">
    <property type="entry name" value="Homeodomain-like"/>
    <property type="match status" value="1"/>
</dbReference>
<dbReference type="AlphaFoldDB" id="A0A2T9JZA4"/>
<dbReference type="PROSITE" id="PS50977">
    <property type="entry name" value="HTH_TETR_2"/>
    <property type="match status" value="1"/>
</dbReference>
<dbReference type="Gene3D" id="1.10.357.10">
    <property type="entry name" value="Tetracycline Repressor, domain 2"/>
    <property type="match status" value="1"/>
</dbReference>
<dbReference type="GO" id="GO:0000976">
    <property type="term" value="F:transcription cis-regulatory region binding"/>
    <property type="evidence" value="ECO:0007669"/>
    <property type="project" value="TreeGrafter"/>
</dbReference>
<reference evidence="7 8" key="1">
    <citation type="submission" date="2018-04" db="EMBL/GenBank/DDBJ databases">
        <title>The genome sequence of Caulobacter sp. 736.</title>
        <authorList>
            <person name="Gao J."/>
            <person name="Sun J."/>
        </authorList>
    </citation>
    <scope>NUCLEOTIDE SEQUENCE [LARGE SCALE GENOMIC DNA]</scope>
    <source>
        <strain evidence="7 8">736</strain>
    </source>
</reference>
<evidence type="ECO:0000256" key="3">
    <source>
        <dbReference type="ARBA" id="ARBA00023163"/>
    </source>
</evidence>
<dbReference type="PANTHER" id="PTHR30055:SF148">
    <property type="entry name" value="TETR-FAMILY TRANSCRIPTIONAL REGULATOR"/>
    <property type="match status" value="1"/>
</dbReference>
<evidence type="ECO:0000313" key="7">
    <source>
        <dbReference type="EMBL" id="PVM89078.1"/>
    </source>
</evidence>
<dbReference type="Pfam" id="PF00440">
    <property type="entry name" value="TetR_N"/>
    <property type="match status" value="1"/>
</dbReference>
<sequence>MDFEPGPPSATPTEPPAKRRGPGRPRDPEVEKRLKRAALEVLAQHGMSGLTLEKICDKAGAPRATFYRRWATPMQAVGEAFNEAFLFETLPDTGDVVADLVALGQAMLDLYNDPVVGPCMSFLIAESRVRPELFQNGQEDFQRRRAYNRQVVERAIARGEIPADTDADLVIDTLSGLALNNQATRRPLTPQMLEFVVRRLLSL</sequence>
<dbReference type="Proteomes" id="UP000244913">
    <property type="component" value="Unassembled WGS sequence"/>
</dbReference>
<dbReference type="InterPro" id="IPR009057">
    <property type="entry name" value="Homeodomain-like_sf"/>
</dbReference>
<organism evidence="7 8">
    <name type="scientific">Caulobacter radicis</name>
    <dbReference type="NCBI Taxonomy" id="2172650"/>
    <lineage>
        <taxon>Bacteria</taxon>
        <taxon>Pseudomonadati</taxon>
        <taxon>Pseudomonadota</taxon>
        <taxon>Alphaproteobacteria</taxon>
        <taxon>Caulobacterales</taxon>
        <taxon>Caulobacteraceae</taxon>
        <taxon>Caulobacter</taxon>
    </lineage>
</organism>
<dbReference type="Gene3D" id="1.10.10.60">
    <property type="entry name" value="Homeodomain-like"/>
    <property type="match status" value="1"/>
</dbReference>
<dbReference type="PANTHER" id="PTHR30055">
    <property type="entry name" value="HTH-TYPE TRANSCRIPTIONAL REGULATOR RUTR"/>
    <property type="match status" value="1"/>
</dbReference>
<keyword evidence="8" id="KW-1185">Reference proteome</keyword>
<dbReference type="GO" id="GO:0003700">
    <property type="term" value="F:DNA-binding transcription factor activity"/>
    <property type="evidence" value="ECO:0007669"/>
    <property type="project" value="TreeGrafter"/>
</dbReference>
<dbReference type="RefSeq" id="WP_116563868.1">
    <property type="nucleotide sequence ID" value="NZ_QDKP01000006.1"/>
</dbReference>
<protein>
    <recommendedName>
        <fullName evidence="6">HTH tetR-type domain-containing protein</fullName>
    </recommendedName>
</protein>
<keyword evidence="3" id="KW-0804">Transcription</keyword>
<evidence type="ECO:0000256" key="2">
    <source>
        <dbReference type="ARBA" id="ARBA00023125"/>
    </source>
</evidence>
<dbReference type="InterPro" id="IPR036271">
    <property type="entry name" value="Tet_transcr_reg_TetR-rel_C_sf"/>
</dbReference>
<dbReference type="InterPro" id="IPR011075">
    <property type="entry name" value="TetR_C"/>
</dbReference>
<gene>
    <name evidence="7" type="ORF">DDF65_00915</name>
</gene>
<comment type="caution">
    <text evidence="7">The sequence shown here is derived from an EMBL/GenBank/DDBJ whole genome shotgun (WGS) entry which is preliminary data.</text>
</comment>
<dbReference type="SUPFAM" id="SSF48498">
    <property type="entry name" value="Tetracyclin repressor-like, C-terminal domain"/>
    <property type="match status" value="1"/>
</dbReference>
<feature type="region of interest" description="Disordered" evidence="5">
    <location>
        <begin position="1"/>
        <end position="29"/>
    </location>
</feature>
<accession>A0A2T9JZA4</accession>
<keyword evidence="1" id="KW-0805">Transcription regulation</keyword>
<evidence type="ECO:0000256" key="5">
    <source>
        <dbReference type="SAM" id="MobiDB-lite"/>
    </source>
</evidence>
<evidence type="ECO:0000256" key="1">
    <source>
        <dbReference type="ARBA" id="ARBA00023015"/>
    </source>
</evidence>
<feature type="compositionally biased region" description="Pro residues" evidence="5">
    <location>
        <begin position="1"/>
        <end position="15"/>
    </location>
</feature>
<dbReference type="InterPro" id="IPR001647">
    <property type="entry name" value="HTH_TetR"/>
</dbReference>
<feature type="domain" description="HTH tetR-type" evidence="6">
    <location>
        <begin position="28"/>
        <end position="88"/>
    </location>
</feature>
<evidence type="ECO:0000259" key="6">
    <source>
        <dbReference type="PROSITE" id="PS50977"/>
    </source>
</evidence>
<keyword evidence="2 4" id="KW-0238">DNA-binding</keyword>
<proteinExistence type="predicted"/>
<evidence type="ECO:0000256" key="4">
    <source>
        <dbReference type="PROSITE-ProRule" id="PRU00335"/>
    </source>
</evidence>
<feature type="DNA-binding region" description="H-T-H motif" evidence="4">
    <location>
        <begin position="51"/>
        <end position="70"/>
    </location>
</feature>
<dbReference type="InterPro" id="IPR050109">
    <property type="entry name" value="HTH-type_TetR-like_transc_reg"/>
</dbReference>
<name>A0A2T9JZA4_9CAUL</name>
<dbReference type="EMBL" id="QDKP01000006">
    <property type="protein sequence ID" value="PVM89078.1"/>
    <property type="molecule type" value="Genomic_DNA"/>
</dbReference>
<evidence type="ECO:0000313" key="8">
    <source>
        <dbReference type="Proteomes" id="UP000244913"/>
    </source>
</evidence>